<organism evidence="3 4">
    <name type="scientific">Plakobranchus ocellatus</name>
    <dbReference type="NCBI Taxonomy" id="259542"/>
    <lineage>
        <taxon>Eukaryota</taxon>
        <taxon>Metazoa</taxon>
        <taxon>Spiralia</taxon>
        <taxon>Lophotrochozoa</taxon>
        <taxon>Mollusca</taxon>
        <taxon>Gastropoda</taxon>
        <taxon>Heterobranchia</taxon>
        <taxon>Euthyneura</taxon>
        <taxon>Panpulmonata</taxon>
        <taxon>Sacoglossa</taxon>
        <taxon>Placobranchoidea</taxon>
        <taxon>Plakobranchidae</taxon>
        <taxon>Plakobranchus</taxon>
    </lineage>
</organism>
<feature type="domain" description="IMS import disulfide relay-system CHCH-CHCH-like Cx9C" evidence="2">
    <location>
        <begin position="1"/>
        <end position="44"/>
    </location>
</feature>
<feature type="compositionally biased region" description="Polar residues" evidence="1">
    <location>
        <begin position="101"/>
        <end position="112"/>
    </location>
</feature>
<sequence length="149" mass="16387">MKLVEQHCSKYLAMFGECVHQFPHTWQMDCEPERRKLARCAETKQVCPEKGPTPLGRQMPPFFPCYRLLVSSEGMAHVMSLAALSVFSELPHRASWRGCRTSRTSLSQSTPHSPVMATRTSPALHGADSEATGKPEGSSRDAPPASSTS</sequence>
<accession>A0AAV3YAV8</accession>
<feature type="region of interest" description="Disordered" evidence="1">
    <location>
        <begin position="98"/>
        <end position="149"/>
    </location>
</feature>
<comment type="caution">
    <text evidence="3">The sequence shown here is derived from an EMBL/GenBank/DDBJ whole genome shotgun (WGS) entry which is preliminary data.</text>
</comment>
<reference evidence="3 4" key="1">
    <citation type="journal article" date="2021" name="Elife">
        <title>Chloroplast acquisition without the gene transfer in kleptoplastic sea slugs, Plakobranchus ocellatus.</title>
        <authorList>
            <person name="Maeda T."/>
            <person name="Takahashi S."/>
            <person name="Yoshida T."/>
            <person name="Shimamura S."/>
            <person name="Takaki Y."/>
            <person name="Nagai Y."/>
            <person name="Toyoda A."/>
            <person name="Suzuki Y."/>
            <person name="Arimoto A."/>
            <person name="Ishii H."/>
            <person name="Satoh N."/>
            <person name="Nishiyama T."/>
            <person name="Hasebe M."/>
            <person name="Maruyama T."/>
            <person name="Minagawa J."/>
            <person name="Obokata J."/>
            <person name="Shigenobu S."/>
        </authorList>
    </citation>
    <scope>NUCLEOTIDE SEQUENCE [LARGE SCALE GENOMIC DNA]</scope>
</reference>
<dbReference type="Proteomes" id="UP000735302">
    <property type="component" value="Unassembled WGS sequence"/>
</dbReference>
<proteinExistence type="predicted"/>
<dbReference type="Pfam" id="PF16860">
    <property type="entry name" value="CX9C"/>
    <property type="match status" value="1"/>
</dbReference>
<dbReference type="Gene3D" id="1.10.287.2900">
    <property type="match status" value="1"/>
</dbReference>
<dbReference type="InterPro" id="IPR031731">
    <property type="entry name" value="CX9C"/>
</dbReference>
<dbReference type="AlphaFoldDB" id="A0AAV3YAV8"/>
<evidence type="ECO:0000259" key="2">
    <source>
        <dbReference type="Pfam" id="PF16860"/>
    </source>
</evidence>
<evidence type="ECO:0000256" key="1">
    <source>
        <dbReference type="SAM" id="MobiDB-lite"/>
    </source>
</evidence>
<feature type="compositionally biased region" description="Basic and acidic residues" evidence="1">
    <location>
        <begin position="127"/>
        <end position="139"/>
    </location>
</feature>
<protein>
    <recommendedName>
        <fullName evidence="2">IMS import disulfide relay-system CHCH-CHCH-like Cx9C domain-containing protein</fullName>
    </recommendedName>
</protein>
<dbReference type="EMBL" id="BLXT01000722">
    <property type="protein sequence ID" value="GFN79637.1"/>
    <property type="molecule type" value="Genomic_DNA"/>
</dbReference>
<evidence type="ECO:0000313" key="4">
    <source>
        <dbReference type="Proteomes" id="UP000735302"/>
    </source>
</evidence>
<keyword evidence="4" id="KW-1185">Reference proteome</keyword>
<gene>
    <name evidence="3" type="ORF">PoB_000614300</name>
</gene>
<evidence type="ECO:0000313" key="3">
    <source>
        <dbReference type="EMBL" id="GFN79637.1"/>
    </source>
</evidence>
<name>A0AAV3YAV8_9GAST</name>